<evidence type="ECO:0000256" key="5">
    <source>
        <dbReference type="ARBA" id="ARBA00022833"/>
    </source>
</evidence>
<dbReference type="InterPro" id="IPR017907">
    <property type="entry name" value="Znf_RING_CS"/>
</dbReference>
<comment type="caution">
    <text evidence="9">The sequence shown here is derived from an EMBL/GenBank/DDBJ whole genome shotgun (WGS) entry which is preliminary data.</text>
</comment>
<keyword evidence="5" id="KW-0862">Zinc</keyword>
<proteinExistence type="predicted"/>
<evidence type="ECO:0000256" key="7">
    <source>
        <dbReference type="SAM" id="MobiDB-lite"/>
    </source>
</evidence>
<evidence type="ECO:0000313" key="9">
    <source>
        <dbReference type="EMBL" id="CAH0371644.1"/>
    </source>
</evidence>
<dbReference type="SUPFAM" id="SSF57850">
    <property type="entry name" value="RING/U-box"/>
    <property type="match status" value="1"/>
</dbReference>
<dbReference type="AlphaFoldDB" id="A0A8J2SRZ0"/>
<accession>A0A8J2SRZ0</accession>
<keyword evidence="3" id="KW-0479">Metal-binding</keyword>
<evidence type="ECO:0000259" key="8">
    <source>
        <dbReference type="PROSITE" id="PS50089"/>
    </source>
</evidence>
<dbReference type="PANTHER" id="PTHR46016:SF4">
    <property type="entry name" value="E3 UBIQUITIN-PROTEIN LIGASE RNF166"/>
    <property type="match status" value="1"/>
</dbReference>
<comment type="subcellular location">
    <subcellularLocation>
        <location evidence="1">Cytoplasm</location>
    </subcellularLocation>
</comment>
<name>A0A8J2SRZ0_9STRA</name>
<dbReference type="Pfam" id="PF13923">
    <property type="entry name" value="zf-C3HC4_2"/>
    <property type="match status" value="1"/>
</dbReference>
<dbReference type="PROSITE" id="PS50089">
    <property type="entry name" value="ZF_RING_2"/>
    <property type="match status" value="1"/>
</dbReference>
<gene>
    <name evidence="9" type="ORF">PECAL_3P15950</name>
</gene>
<dbReference type="GO" id="GO:0061630">
    <property type="term" value="F:ubiquitin protein ligase activity"/>
    <property type="evidence" value="ECO:0007669"/>
    <property type="project" value="TreeGrafter"/>
</dbReference>
<evidence type="ECO:0000256" key="4">
    <source>
        <dbReference type="ARBA" id="ARBA00022771"/>
    </source>
</evidence>
<dbReference type="EMBL" id="CAKKNE010000003">
    <property type="protein sequence ID" value="CAH0371644.1"/>
    <property type="molecule type" value="Genomic_DNA"/>
</dbReference>
<keyword evidence="2" id="KW-0963">Cytoplasm</keyword>
<feature type="region of interest" description="Disordered" evidence="7">
    <location>
        <begin position="1"/>
        <end position="24"/>
    </location>
</feature>
<dbReference type="Proteomes" id="UP000789595">
    <property type="component" value="Unassembled WGS sequence"/>
</dbReference>
<dbReference type="InterPro" id="IPR051438">
    <property type="entry name" value="RNF_E3_ubiq-protein_ligase"/>
</dbReference>
<dbReference type="OrthoDB" id="654191at2759"/>
<keyword evidence="4 6" id="KW-0863">Zinc-finger</keyword>
<protein>
    <recommendedName>
        <fullName evidence="8">RING-type domain-containing protein</fullName>
    </recommendedName>
</protein>
<reference evidence="9" key="1">
    <citation type="submission" date="2021-11" db="EMBL/GenBank/DDBJ databases">
        <authorList>
            <consortium name="Genoscope - CEA"/>
            <person name="William W."/>
        </authorList>
    </citation>
    <scope>NUCLEOTIDE SEQUENCE</scope>
</reference>
<evidence type="ECO:0000256" key="6">
    <source>
        <dbReference type="PROSITE-ProRule" id="PRU00175"/>
    </source>
</evidence>
<dbReference type="SMART" id="SM00184">
    <property type="entry name" value="RING"/>
    <property type="match status" value="1"/>
</dbReference>
<dbReference type="PROSITE" id="PS00518">
    <property type="entry name" value="ZF_RING_1"/>
    <property type="match status" value="1"/>
</dbReference>
<evidence type="ECO:0000313" key="10">
    <source>
        <dbReference type="Proteomes" id="UP000789595"/>
    </source>
</evidence>
<dbReference type="GO" id="GO:0008270">
    <property type="term" value="F:zinc ion binding"/>
    <property type="evidence" value="ECO:0007669"/>
    <property type="project" value="UniProtKB-KW"/>
</dbReference>
<organism evidence="9 10">
    <name type="scientific">Pelagomonas calceolata</name>
    <dbReference type="NCBI Taxonomy" id="35677"/>
    <lineage>
        <taxon>Eukaryota</taxon>
        <taxon>Sar</taxon>
        <taxon>Stramenopiles</taxon>
        <taxon>Ochrophyta</taxon>
        <taxon>Pelagophyceae</taxon>
        <taxon>Pelagomonadales</taxon>
        <taxon>Pelagomonadaceae</taxon>
        <taxon>Pelagomonas</taxon>
    </lineage>
</organism>
<dbReference type="GO" id="GO:0006511">
    <property type="term" value="P:ubiquitin-dependent protein catabolic process"/>
    <property type="evidence" value="ECO:0007669"/>
    <property type="project" value="TreeGrafter"/>
</dbReference>
<feature type="domain" description="RING-type" evidence="8">
    <location>
        <begin position="43"/>
        <end position="81"/>
    </location>
</feature>
<dbReference type="InterPro" id="IPR013083">
    <property type="entry name" value="Znf_RING/FYVE/PHD"/>
</dbReference>
<dbReference type="Gene3D" id="3.30.40.10">
    <property type="entry name" value="Zinc/RING finger domain, C3HC4 (zinc finger)"/>
    <property type="match status" value="1"/>
</dbReference>
<evidence type="ECO:0000256" key="3">
    <source>
        <dbReference type="ARBA" id="ARBA00022723"/>
    </source>
</evidence>
<evidence type="ECO:0000256" key="2">
    <source>
        <dbReference type="ARBA" id="ARBA00022490"/>
    </source>
</evidence>
<dbReference type="InterPro" id="IPR001841">
    <property type="entry name" value="Znf_RING"/>
</dbReference>
<evidence type="ECO:0000256" key="1">
    <source>
        <dbReference type="ARBA" id="ARBA00004496"/>
    </source>
</evidence>
<sequence>MATATRRARKASDPPPCTPAGDNDELRARIREASLRLKQALSCPVCHDWFSDPIALGCGHALCRKCALEWLANTPSCPKCRTAADPRGASRRDVARDLERAVAAARPCVAMAGTPGPKKRGRDS</sequence>
<dbReference type="PANTHER" id="PTHR46016">
    <property type="entry name" value="ZINC FINGER, RING/FYVE/PHD-TYPE"/>
    <property type="match status" value="1"/>
</dbReference>
<keyword evidence="10" id="KW-1185">Reference proteome</keyword>
<dbReference type="GO" id="GO:0005737">
    <property type="term" value="C:cytoplasm"/>
    <property type="evidence" value="ECO:0007669"/>
    <property type="project" value="UniProtKB-SubCell"/>
</dbReference>
<dbReference type="GO" id="GO:0000209">
    <property type="term" value="P:protein polyubiquitination"/>
    <property type="evidence" value="ECO:0007669"/>
    <property type="project" value="TreeGrafter"/>
</dbReference>